<keyword evidence="1" id="KW-0004">4Fe-4S</keyword>
<dbReference type="SUPFAM" id="SSF51905">
    <property type="entry name" value="FAD/NAD(P)-binding domain"/>
    <property type="match status" value="1"/>
</dbReference>
<organism evidence="7 8">
    <name type="scientific">Aquamicrobium zhengzhouense</name>
    <dbReference type="NCBI Taxonomy" id="2781738"/>
    <lineage>
        <taxon>Bacteria</taxon>
        <taxon>Pseudomonadati</taxon>
        <taxon>Pseudomonadota</taxon>
        <taxon>Alphaproteobacteria</taxon>
        <taxon>Hyphomicrobiales</taxon>
        <taxon>Phyllobacteriaceae</taxon>
        <taxon>Aquamicrobium</taxon>
    </lineage>
</organism>
<proteinExistence type="predicted"/>
<gene>
    <name evidence="7" type="ORF">IOD40_13825</name>
</gene>
<accession>A0ABS0SEM3</accession>
<name>A0ABS0SEM3_9HYPH</name>
<reference evidence="7 8" key="1">
    <citation type="submission" date="2020-10" db="EMBL/GenBank/DDBJ databases">
        <title>Aquamicrobium zhengzhouensis sp. nov., a exopolysaccharide producing bacterium isolated from farmland soil.</title>
        <authorList>
            <person name="Wang X."/>
        </authorList>
    </citation>
    <scope>NUCLEOTIDE SEQUENCE [LARGE SCALE GENOMIC DNA]</scope>
    <source>
        <strain evidence="8">cd-1</strain>
    </source>
</reference>
<keyword evidence="4" id="KW-0408">Iron</keyword>
<keyword evidence="6" id="KW-0812">Transmembrane</keyword>
<dbReference type="EMBL" id="JADGMQ010000010">
    <property type="protein sequence ID" value="MBI1621735.1"/>
    <property type="molecule type" value="Genomic_DNA"/>
</dbReference>
<evidence type="ECO:0000256" key="1">
    <source>
        <dbReference type="ARBA" id="ARBA00022485"/>
    </source>
</evidence>
<evidence type="ECO:0000256" key="5">
    <source>
        <dbReference type="ARBA" id="ARBA00023014"/>
    </source>
</evidence>
<evidence type="ECO:0000256" key="3">
    <source>
        <dbReference type="ARBA" id="ARBA00023002"/>
    </source>
</evidence>
<keyword evidence="8" id="KW-1185">Reference proteome</keyword>
<comment type="caution">
    <text evidence="7">The sequence shown here is derived from an EMBL/GenBank/DDBJ whole genome shotgun (WGS) entry which is preliminary data.</text>
</comment>
<evidence type="ECO:0000256" key="4">
    <source>
        <dbReference type="ARBA" id="ARBA00023004"/>
    </source>
</evidence>
<evidence type="ECO:0000313" key="8">
    <source>
        <dbReference type="Proteomes" id="UP000601789"/>
    </source>
</evidence>
<feature type="transmembrane region" description="Helical" evidence="6">
    <location>
        <begin position="12"/>
        <end position="31"/>
    </location>
</feature>
<keyword evidence="2" id="KW-0479">Metal-binding</keyword>
<dbReference type="PANTHER" id="PTHR43498:SF1">
    <property type="entry name" value="COB--COM HETERODISULFIDE REDUCTASE IRON-SULFUR SUBUNIT A"/>
    <property type="match status" value="1"/>
</dbReference>
<keyword evidence="3" id="KW-0560">Oxidoreductase</keyword>
<evidence type="ECO:0000256" key="2">
    <source>
        <dbReference type="ARBA" id="ARBA00022723"/>
    </source>
</evidence>
<dbReference type="InterPro" id="IPR039650">
    <property type="entry name" value="HdrA-like"/>
</dbReference>
<sequence>MDRLMSRKTETYDVVVAGAGAGGIAAAVGAARSGARTLLVERYGFMGGAATNSLVLAYCGFYARGQEQRQTVFGVGKALLEELAAIGADTAPIVSKSGYWVVMLDPEATKLGFDRLARKNNVEVRLHSRLIGANVSDGRIRSVDIVDHSGIVTVEAGAFVDASGEATLATLAGVPLSQPGGSPSAVQAASMPIRIGGVKDGTIFDRKLMAELIAEHNKTARLPILRADGGVLVTLPISGETWWMAIDLETDGVTSESLTNAEFEARELAWTNLEVLRRHPGFEKAYLASSGPQIGIRETRRPFSRADVTERDVVEGLRHADGIARGSWPMEVHEAPGRARFVEVGGEGFFDIRAGAIEAAEIENLRLAGRVIGADAKAYGSVRVMGTAFATGHAAGISAALEADGGLDVATLQARLKEQGALI</sequence>
<dbReference type="Gene3D" id="3.50.50.60">
    <property type="entry name" value="FAD/NAD(P)-binding domain"/>
    <property type="match status" value="1"/>
</dbReference>
<protein>
    <submittedName>
        <fullName evidence="7">FAD-dependent oxidoreductase</fullName>
    </submittedName>
</protein>
<keyword evidence="6" id="KW-0472">Membrane</keyword>
<evidence type="ECO:0000313" key="7">
    <source>
        <dbReference type="EMBL" id="MBI1621735.1"/>
    </source>
</evidence>
<keyword evidence="5" id="KW-0411">Iron-sulfur</keyword>
<dbReference type="InterPro" id="IPR036188">
    <property type="entry name" value="FAD/NAD-bd_sf"/>
</dbReference>
<keyword evidence="6" id="KW-1133">Transmembrane helix</keyword>
<dbReference type="Pfam" id="PF12831">
    <property type="entry name" value="FAD_oxidored"/>
    <property type="match status" value="1"/>
</dbReference>
<dbReference type="Proteomes" id="UP000601789">
    <property type="component" value="Unassembled WGS sequence"/>
</dbReference>
<evidence type="ECO:0000256" key="6">
    <source>
        <dbReference type="SAM" id="Phobius"/>
    </source>
</evidence>
<dbReference type="PANTHER" id="PTHR43498">
    <property type="entry name" value="FERREDOXIN:COB-COM HETERODISULFIDE REDUCTASE SUBUNIT A"/>
    <property type="match status" value="1"/>
</dbReference>